<feature type="transmembrane region" description="Helical" evidence="11">
    <location>
        <begin position="84"/>
        <end position="108"/>
    </location>
</feature>
<gene>
    <name evidence="13" type="ORF">BRM3_09405</name>
</gene>
<dbReference type="InterPro" id="IPR036097">
    <property type="entry name" value="HisK_dim/P_sf"/>
</dbReference>
<evidence type="ECO:0000313" key="14">
    <source>
        <dbReference type="Proteomes" id="UP001164305"/>
    </source>
</evidence>
<reference evidence="13" key="1">
    <citation type="submission" date="2022-10" db="EMBL/GenBank/DDBJ databases">
        <title>Whole-Genome Sequencing of Brachybacterium huguangmaarense BRM-3, Isolated from Betula schmidtii.</title>
        <authorList>
            <person name="Haam D."/>
        </authorList>
    </citation>
    <scope>NUCLEOTIDE SEQUENCE</scope>
    <source>
        <strain evidence="13">BRM-3</strain>
    </source>
</reference>
<evidence type="ECO:0000256" key="4">
    <source>
        <dbReference type="ARBA" id="ARBA00012438"/>
    </source>
</evidence>
<dbReference type="InterPro" id="IPR003661">
    <property type="entry name" value="HisK_dim/P_dom"/>
</dbReference>
<feature type="compositionally biased region" description="Low complexity" evidence="10">
    <location>
        <begin position="251"/>
        <end position="260"/>
    </location>
</feature>
<organism evidence="13 14">
    <name type="scientific">Brachybacterium huguangmaarense</name>
    <dbReference type="NCBI Taxonomy" id="1652028"/>
    <lineage>
        <taxon>Bacteria</taxon>
        <taxon>Bacillati</taxon>
        <taxon>Actinomycetota</taxon>
        <taxon>Actinomycetes</taxon>
        <taxon>Micrococcales</taxon>
        <taxon>Dermabacteraceae</taxon>
        <taxon>Brachybacterium</taxon>
    </lineage>
</organism>
<evidence type="ECO:0000256" key="9">
    <source>
        <dbReference type="ARBA" id="ARBA00023136"/>
    </source>
</evidence>
<dbReference type="InterPro" id="IPR036890">
    <property type="entry name" value="HATPase_C_sf"/>
</dbReference>
<evidence type="ECO:0000259" key="12">
    <source>
        <dbReference type="PROSITE" id="PS50109"/>
    </source>
</evidence>
<keyword evidence="8 11" id="KW-1133">Transmembrane helix</keyword>
<keyword evidence="5" id="KW-1003">Cell membrane</keyword>
<dbReference type="Proteomes" id="UP001164305">
    <property type="component" value="Chromosome"/>
</dbReference>
<dbReference type="Gene3D" id="1.10.287.130">
    <property type="match status" value="1"/>
</dbReference>
<dbReference type="EC" id="2.7.13.3" evidence="4"/>
<dbReference type="Pfam" id="PF00512">
    <property type="entry name" value="HisKA"/>
    <property type="match status" value="1"/>
</dbReference>
<keyword evidence="14" id="KW-1185">Reference proteome</keyword>
<feature type="transmembrane region" description="Helical" evidence="11">
    <location>
        <begin position="379"/>
        <end position="396"/>
    </location>
</feature>
<keyword evidence="7" id="KW-0418">Kinase</keyword>
<feature type="transmembrane region" description="Helical" evidence="11">
    <location>
        <begin position="502"/>
        <end position="524"/>
    </location>
</feature>
<comment type="catalytic activity">
    <reaction evidence="1">
        <text>ATP + protein L-histidine = ADP + protein N-phospho-L-histidine.</text>
        <dbReference type="EC" id="2.7.13.3"/>
    </reaction>
</comment>
<dbReference type="EMBL" id="CP107020">
    <property type="protein sequence ID" value="UYG15858.1"/>
    <property type="molecule type" value="Genomic_DNA"/>
</dbReference>
<keyword evidence="6 11" id="KW-0812">Transmembrane</keyword>
<feature type="region of interest" description="Disordered" evidence="10">
    <location>
        <begin position="250"/>
        <end position="354"/>
    </location>
</feature>
<sequence length="567" mass="61351">MSAPGRRPAALARVRALVLGDPADPDSMLVRREALQVGVRIALACAVAVVLLVGAVVAVVLHRVPLTDLLAGDREAHIALGAGGLIQAGVLLGVLAIVVSGVIGLLAARRALAPMAAALARQRRFVADASHELRTPATVLDVRVQLLQRSIPPEDPRREVVDALRRGSRRLGDVISDMLASVDEELRGRDEEDADAVATVRGVCGDLRSVAEDRGVDIRCEAPPAPVPVPMGTVRLARVLTALVDNAIKQSAPAPRSRSTSGRRRARSSSPCAIAGPASAASTSTGLRPVRPLLGRGRRRRRRPERLRHRSVAGPRGRRPGGRTRARRLDRARRHDLRDRPPAGVRPPDPDRTRPPMTLLHLLMDPASLLAQFGDAFRWLAHLIVLVECGLFFPILPGDSLLFAIGMFSHEGALAVPLRLSLVTLTVAAFAGNVIGYEIGRAIGARPYERDGRLLRRRHFDRTIEFFDRYGRRALVLGRFVPIVRTFVTVVAGVGRMPRRTFLTWSAVGACLWVLLITGLGYALGGVPVIRDNLEAAVLLLVLVSVLPMLLAALRRRRSARRAGRVD</sequence>
<evidence type="ECO:0000256" key="10">
    <source>
        <dbReference type="SAM" id="MobiDB-lite"/>
    </source>
</evidence>
<evidence type="ECO:0000256" key="5">
    <source>
        <dbReference type="ARBA" id="ARBA00022475"/>
    </source>
</evidence>
<keyword evidence="7" id="KW-0808">Transferase</keyword>
<accession>A0ABY6FY51</accession>
<evidence type="ECO:0000256" key="7">
    <source>
        <dbReference type="ARBA" id="ARBA00022777"/>
    </source>
</evidence>
<dbReference type="CDD" id="cd00082">
    <property type="entry name" value="HisKA"/>
    <property type="match status" value="1"/>
</dbReference>
<feature type="domain" description="Histidine kinase" evidence="12">
    <location>
        <begin position="128"/>
        <end position="249"/>
    </location>
</feature>
<feature type="transmembrane region" description="Helical" evidence="11">
    <location>
        <begin position="41"/>
        <end position="64"/>
    </location>
</feature>
<protein>
    <recommendedName>
        <fullName evidence="4">histidine kinase</fullName>
        <ecNumber evidence="4">2.7.13.3</ecNumber>
    </recommendedName>
</protein>
<dbReference type="Pfam" id="PF09335">
    <property type="entry name" value="VTT_dom"/>
    <property type="match status" value="1"/>
</dbReference>
<evidence type="ECO:0000256" key="1">
    <source>
        <dbReference type="ARBA" id="ARBA00000085"/>
    </source>
</evidence>
<feature type="transmembrane region" description="Helical" evidence="11">
    <location>
        <begin position="416"/>
        <end position="437"/>
    </location>
</feature>
<comment type="similarity">
    <text evidence="3">Belongs to the DedA family.</text>
</comment>
<proteinExistence type="inferred from homology"/>
<evidence type="ECO:0000256" key="8">
    <source>
        <dbReference type="ARBA" id="ARBA00022989"/>
    </source>
</evidence>
<evidence type="ECO:0000256" key="6">
    <source>
        <dbReference type="ARBA" id="ARBA00022692"/>
    </source>
</evidence>
<evidence type="ECO:0000313" key="13">
    <source>
        <dbReference type="EMBL" id="UYG15858.1"/>
    </source>
</evidence>
<name>A0ABY6FY51_9MICO</name>
<evidence type="ECO:0000256" key="11">
    <source>
        <dbReference type="SAM" id="Phobius"/>
    </source>
</evidence>
<dbReference type="SUPFAM" id="SSF47384">
    <property type="entry name" value="Homodimeric domain of signal transducing histidine kinase"/>
    <property type="match status" value="1"/>
</dbReference>
<dbReference type="SUPFAM" id="SSF55874">
    <property type="entry name" value="ATPase domain of HSP90 chaperone/DNA topoisomerase II/histidine kinase"/>
    <property type="match status" value="1"/>
</dbReference>
<dbReference type="PANTHER" id="PTHR30353:SF0">
    <property type="entry name" value="TRANSMEMBRANE PROTEIN"/>
    <property type="match status" value="1"/>
</dbReference>
<comment type="subcellular location">
    <subcellularLocation>
        <location evidence="2">Cell membrane</location>
        <topology evidence="2">Multi-pass membrane protein</topology>
    </subcellularLocation>
</comment>
<dbReference type="InterPro" id="IPR032818">
    <property type="entry name" value="DedA-like"/>
</dbReference>
<feature type="compositionally biased region" description="Low complexity" evidence="10">
    <location>
        <begin position="268"/>
        <end position="295"/>
    </location>
</feature>
<dbReference type="InterPro" id="IPR005467">
    <property type="entry name" value="His_kinase_dom"/>
</dbReference>
<feature type="compositionally biased region" description="Basic residues" evidence="10">
    <location>
        <begin position="296"/>
        <end position="335"/>
    </location>
</feature>
<dbReference type="InterPro" id="IPR032816">
    <property type="entry name" value="VTT_dom"/>
</dbReference>
<keyword evidence="9 11" id="KW-0472">Membrane</keyword>
<dbReference type="PANTHER" id="PTHR30353">
    <property type="entry name" value="INNER MEMBRANE PROTEIN DEDA-RELATED"/>
    <property type="match status" value="1"/>
</dbReference>
<dbReference type="SMART" id="SM00388">
    <property type="entry name" value="HisKA"/>
    <property type="match status" value="1"/>
</dbReference>
<evidence type="ECO:0000256" key="2">
    <source>
        <dbReference type="ARBA" id="ARBA00004651"/>
    </source>
</evidence>
<evidence type="ECO:0000256" key="3">
    <source>
        <dbReference type="ARBA" id="ARBA00010792"/>
    </source>
</evidence>
<feature type="transmembrane region" description="Helical" evidence="11">
    <location>
        <begin position="536"/>
        <end position="554"/>
    </location>
</feature>
<dbReference type="PROSITE" id="PS50109">
    <property type="entry name" value="HIS_KIN"/>
    <property type="match status" value="1"/>
</dbReference>